<gene>
    <name evidence="1" type="ORF">OSTQU699_LOCUS9196</name>
</gene>
<proteinExistence type="predicted"/>
<protein>
    <submittedName>
        <fullName evidence="1">Uncharacterized protein</fullName>
    </submittedName>
</protein>
<reference evidence="1" key="1">
    <citation type="submission" date="2020-12" db="EMBL/GenBank/DDBJ databases">
        <authorList>
            <person name="Iha C."/>
        </authorList>
    </citation>
    <scope>NUCLEOTIDE SEQUENCE</scope>
</reference>
<organism evidence="1 2">
    <name type="scientific">Ostreobium quekettii</name>
    <dbReference type="NCBI Taxonomy" id="121088"/>
    <lineage>
        <taxon>Eukaryota</taxon>
        <taxon>Viridiplantae</taxon>
        <taxon>Chlorophyta</taxon>
        <taxon>core chlorophytes</taxon>
        <taxon>Ulvophyceae</taxon>
        <taxon>TCBD clade</taxon>
        <taxon>Bryopsidales</taxon>
        <taxon>Ostreobineae</taxon>
        <taxon>Ostreobiaceae</taxon>
        <taxon>Ostreobium</taxon>
    </lineage>
</organism>
<accession>A0A8S1JCE1</accession>
<comment type="caution">
    <text evidence="1">The sequence shown here is derived from an EMBL/GenBank/DDBJ whole genome shotgun (WGS) entry which is preliminary data.</text>
</comment>
<evidence type="ECO:0000313" key="1">
    <source>
        <dbReference type="EMBL" id="CAD7703839.1"/>
    </source>
</evidence>
<evidence type="ECO:0000313" key="2">
    <source>
        <dbReference type="Proteomes" id="UP000708148"/>
    </source>
</evidence>
<dbReference type="EMBL" id="CAJHUC010002450">
    <property type="protein sequence ID" value="CAD7703839.1"/>
    <property type="molecule type" value="Genomic_DNA"/>
</dbReference>
<dbReference type="Proteomes" id="UP000708148">
    <property type="component" value="Unassembled WGS sequence"/>
</dbReference>
<keyword evidence="2" id="KW-1185">Reference proteome</keyword>
<name>A0A8S1JCE1_9CHLO</name>
<dbReference type="AlphaFoldDB" id="A0A8S1JCE1"/>
<sequence>MDISHRPAIHVREVPAGSIPGGSSELCVWLFVHLQEEVRDLLAMNTSHRPSIHRPSIHVGDVPGGGGCLFGATETEVWSKADTAALLEQGILDSLLQQICLSV</sequence>